<evidence type="ECO:0000256" key="1">
    <source>
        <dbReference type="SAM" id="SignalP"/>
    </source>
</evidence>
<comment type="caution">
    <text evidence="2">The sequence shown here is derived from an EMBL/GenBank/DDBJ whole genome shotgun (WGS) entry which is preliminary data.</text>
</comment>
<sequence length="190" mass="20669">MWSSTTFLTLMAMALLLTFCAAAPRAEPFWHVASNAGNLNITSLPDAVPDNSTTNYTNINTANNCYSWDSCEKWKDVGGQYSGFVKQAVYDLCNLIAVEAYKGFPSGSTIKHCKEVRSGAQGKKYDRSIGVSLGYKGPMLKFDKITAGYCNDRMAQPMACGAGGEFDLQAGKGGRRWELVAEARVVYDTA</sequence>
<organism evidence="2 3">
    <name type="scientific">Diaporthe ampelina</name>
    <dbReference type="NCBI Taxonomy" id="1214573"/>
    <lineage>
        <taxon>Eukaryota</taxon>
        <taxon>Fungi</taxon>
        <taxon>Dikarya</taxon>
        <taxon>Ascomycota</taxon>
        <taxon>Pezizomycotina</taxon>
        <taxon>Sordariomycetes</taxon>
        <taxon>Sordariomycetidae</taxon>
        <taxon>Diaporthales</taxon>
        <taxon>Diaporthaceae</taxon>
        <taxon>Diaporthe</taxon>
    </lineage>
</organism>
<gene>
    <name evidence="2" type="ORF">UCDDA912_g04502</name>
</gene>
<dbReference type="OrthoDB" id="5200954at2759"/>
<feature type="chain" id="PRO_5002544093" description="Secreted protein" evidence="1">
    <location>
        <begin position="23"/>
        <end position="190"/>
    </location>
</feature>
<dbReference type="EMBL" id="LCUC01000155">
    <property type="protein sequence ID" value="KKY35541.1"/>
    <property type="molecule type" value="Genomic_DNA"/>
</dbReference>
<keyword evidence="3" id="KW-1185">Reference proteome</keyword>
<keyword evidence="1" id="KW-0732">Signal</keyword>
<protein>
    <recommendedName>
        <fullName evidence="4">Secreted protein</fullName>
    </recommendedName>
</protein>
<feature type="signal peptide" evidence="1">
    <location>
        <begin position="1"/>
        <end position="22"/>
    </location>
</feature>
<name>A0A0G2FNB7_9PEZI</name>
<dbReference type="AlphaFoldDB" id="A0A0G2FNB7"/>
<proteinExistence type="predicted"/>
<accession>A0A0G2FNB7</accession>
<dbReference type="Proteomes" id="UP000034680">
    <property type="component" value="Unassembled WGS sequence"/>
</dbReference>
<evidence type="ECO:0000313" key="2">
    <source>
        <dbReference type="EMBL" id="KKY35541.1"/>
    </source>
</evidence>
<reference evidence="2 3" key="1">
    <citation type="submission" date="2015-05" db="EMBL/GenBank/DDBJ databases">
        <title>Distinctive expansion of gene families associated with plant cell wall degradation and secondary metabolism in the genomes of grapevine trunk pathogens.</title>
        <authorList>
            <person name="Lawrence D.P."/>
            <person name="Travadon R."/>
            <person name="Rolshausen P.E."/>
            <person name="Baumgartner K."/>
        </authorList>
    </citation>
    <scope>NUCLEOTIDE SEQUENCE [LARGE SCALE GENOMIC DNA]</scope>
    <source>
        <strain evidence="2">DA912</strain>
    </source>
</reference>
<reference evidence="2 3" key="2">
    <citation type="submission" date="2015-05" db="EMBL/GenBank/DDBJ databases">
        <authorList>
            <person name="Morales-Cruz A."/>
            <person name="Amrine K.C."/>
            <person name="Cantu D."/>
        </authorList>
    </citation>
    <scope>NUCLEOTIDE SEQUENCE [LARGE SCALE GENOMIC DNA]</scope>
    <source>
        <strain evidence="2">DA912</strain>
    </source>
</reference>
<evidence type="ECO:0000313" key="3">
    <source>
        <dbReference type="Proteomes" id="UP000034680"/>
    </source>
</evidence>
<evidence type="ECO:0008006" key="4">
    <source>
        <dbReference type="Google" id="ProtNLM"/>
    </source>
</evidence>